<evidence type="ECO:0000313" key="5">
    <source>
        <dbReference type="Proteomes" id="UP000243657"/>
    </source>
</evidence>
<dbReference type="AlphaFoldDB" id="A0A261F5B4"/>
<proteinExistence type="predicted"/>
<dbReference type="PANTHER" id="PTHR31690:SF4">
    <property type="entry name" value="FUCOSE MUTAROTASE"/>
    <property type="match status" value="1"/>
</dbReference>
<dbReference type="RefSeq" id="WP_094726471.1">
    <property type="nucleotide sequence ID" value="NZ_JBHLWS010000013.1"/>
</dbReference>
<dbReference type="GO" id="GO:0036373">
    <property type="term" value="F:L-fucose mutarotase activity"/>
    <property type="evidence" value="ECO:0007669"/>
    <property type="project" value="UniProtKB-EC"/>
</dbReference>
<evidence type="ECO:0000313" key="4">
    <source>
        <dbReference type="EMBL" id="OZG54337.1"/>
    </source>
</evidence>
<dbReference type="Proteomes" id="UP000243657">
    <property type="component" value="Unassembled WGS sequence"/>
</dbReference>
<keyword evidence="5" id="KW-1185">Reference proteome</keyword>
<protein>
    <submittedName>
        <fullName evidence="4">Fucose isomerase</fullName>
    </submittedName>
</protein>
<dbReference type="GO" id="GO:0006004">
    <property type="term" value="P:fucose metabolic process"/>
    <property type="evidence" value="ECO:0007669"/>
    <property type="project" value="TreeGrafter"/>
</dbReference>
<comment type="catalytic activity">
    <reaction evidence="1">
        <text>beta-D-ribopyranose = beta-D-ribofuranose</text>
        <dbReference type="Rhea" id="RHEA:25432"/>
        <dbReference type="ChEBI" id="CHEBI:27476"/>
        <dbReference type="ChEBI" id="CHEBI:47002"/>
        <dbReference type="EC" id="5.4.99.62"/>
    </reaction>
</comment>
<dbReference type="PANTHER" id="PTHR31690">
    <property type="entry name" value="FUCOSE MUTAROTASE"/>
    <property type="match status" value="1"/>
</dbReference>
<keyword evidence="2 4" id="KW-0413">Isomerase</keyword>
<comment type="caution">
    <text evidence="4">The sequence shown here is derived from an EMBL/GenBank/DDBJ whole genome shotgun (WGS) entry which is preliminary data.</text>
</comment>
<evidence type="ECO:0000256" key="2">
    <source>
        <dbReference type="ARBA" id="ARBA00023235"/>
    </source>
</evidence>
<organism evidence="4 5">
    <name type="scientific">Alloscardovia macacae</name>
    <dbReference type="NCBI Taxonomy" id="1160091"/>
    <lineage>
        <taxon>Bacteria</taxon>
        <taxon>Bacillati</taxon>
        <taxon>Actinomycetota</taxon>
        <taxon>Actinomycetes</taxon>
        <taxon>Bifidobacteriales</taxon>
        <taxon>Bifidobacteriaceae</taxon>
        <taxon>Alloscardovia</taxon>
    </lineage>
</organism>
<dbReference type="InterPro" id="IPR007721">
    <property type="entry name" value="RbsD_FucU"/>
</dbReference>
<accession>A0A261F5B4</accession>
<dbReference type="Gene3D" id="3.40.1650.10">
    <property type="entry name" value="RbsD-like domain"/>
    <property type="match status" value="1"/>
</dbReference>
<sequence length="144" mass="16064">MLKGIPAILSPQLLKVLCEMGHGDTIVFADAHFPAQSVSERACVVRYDGVRIPELLTAVLTLFPLDRYDDAPVTLMKVVEGDIEGGRCAAPIWDEYGSILQGAHMQWCERYEFYDRARSAYCIVATGETQQYANIILRKGVVRV</sequence>
<comment type="catalytic activity">
    <reaction evidence="3">
        <text>alpha-L-fucose = beta-L-fucose</text>
        <dbReference type="Rhea" id="RHEA:25580"/>
        <dbReference type="ChEBI" id="CHEBI:42548"/>
        <dbReference type="ChEBI" id="CHEBI:42589"/>
        <dbReference type="EC" id="5.1.3.29"/>
    </reaction>
</comment>
<dbReference type="Pfam" id="PF05025">
    <property type="entry name" value="RbsD_FucU"/>
    <property type="match status" value="1"/>
</dbReference>
<dbReference type="GO" id="GO:0062193">
    <property type="term" value="F:D-ribose pyranase activity"/>
    <property type="evidence" value="ECO:0007669"/>
    <property type="project" value="UniProtKB-EC"/>
</dbReference>
<evidence type="ECO:0000256" key="3">
    <source>
        <dbReference type="ARBA" id="ARBA00036324"/>
    </source>
</evidence>
<dbReference type="EMBL" id="MWWT01000005">
    <property type="protein sequence ID" value="OZG54337.1"/>
    <property type="molecule type" value="Genomic_DNA"/>
</dbReference>
<evidence type="ECO:0000256" key="1">
    <source>
        <dbReference type="ARBA" id="ARBA00000223"/>
    </source>
</evidence>
<dbReference type="GO" id="GO:0042806">
    <property type="term" value="F:fucose binding"/>
    <property type="evidence" value="ECO:0007669"/>
    <property type="project" value="TreeGrafter"/>
</dbReference>
<gene>
    <name evidence="4" type="ORF">ALMA_0798</name>
</gene>
<name>A0A261F5B4_9BIFI</name>
<dbReference type="InterPro" id="IPR023750">
    <property type="entry name" value="RbsD-like_sf"/>
</dbReference>
<reference evidence="4 5" key="1">
    <citation type="journal article" date="2017" name="BMC Genomics">
        <title>Comparative genomic and phylogenomic analyses of the Bifidobacteriaceae family.</title>
        <authorList>
            <person name="Lugli G.A."/>
            <person name="Milani C."/>
            <person name="Turroni F."/>
            <person name="Duranti S."/>
            <person name="Mancabelli L."/>
            <person name="Mangifesta M."/>
            <person name="Ferrario C."/>
            <person name="Modesto M."/>
            <person name="Mattarelli P."/>
            <person name="Jiri K."/>
            <person name="van Sinderen D."/>
            <person name="Ventura M."/>
        </authorList>
    </citation>
    <scope>NUCLEOTIDE SEQUENCE [LARGE SCALE GENOMIC DNA]</scope>
    <source>
        <strain evidence="4 5">DSM 24762</strain>
    </source>
</reference>
<dbReference type="SUPFAM" id="SSF102546">
    <property type="entry name" value="RbsD-like"/>
    <property type="match status" value="1"/>
</dbReference>
<dbReference type="InterPro" id="IPR050443">
    <property type="entry name" value="RbsD/FucU_mutarotase"/>
</dbReference>